<accession>A0ACC0NP33</accession>
<dbReference type="Proteomes" id="UP001062846">
    <property type="component" value="Chromosome 5"/>
</dbReference>
<organism evidence="1 2">
    <name type="scientific">Rhododendron molle</name>
    <name type="common">Chinese azalea</name>
    <name type="synonym">Azalea mollis</name>
    <dbReference type="NCBI Taxonomy" id="49168"/>
    <lineage>
        <taxon>Eukaryota</taxon>
        <taxon>Viridiplantae</taxon>
        <taxon>Streptophyta</taxon>
        <taxon>Embryophyta</taxon>
        <taxon>Tracheophyta</taxon>
        <taxon>Spermatophyta</taxon>
        <taxon>Magnoliopsida</taxon>
        <taxon>eudicotyledons</taxon>
        <taxon>Gunneridae</taxon>
        <taxon>Pentapetalae</taxon>
        <taxon>asterids</taxon>
        <taxon>Ericales</taxon>
        <taxon>Ericaceae</taxon>
        <taxon>Ericoideae</taxon>
        <taxon>Rhodoreae</taxon>
        <taxon>Rhododendron</taxon>
    </lineage>
</organism>
<gene>
    <name evidence="1" type="ORF">RHMOL_Rhmol05G0084200</name>
</gene>
<dbReference type="EMBL" id="CM046392">
    <property type="protein sequence ID" value="KAI8554258.1"/>
    <property type="molecule type" value="Genomic_DNA"/>
</dbReference>
<evidence type="ECO:0000313" key="2">
    <source>
        <dbReference type="Proteomes" id="UP001062846"/>
    </source>
</evidence>
<sequence length="463" mass="51616">MQERREMDLRKVEQMMGESKGGVVDKKDILSSSKQAVNNMAAGSNPTNAVESSTALQLFLDRIPIGSIPGINNSSAAGISIPPQFCVPTLIQWFSYVMELKTGDCLGDAIRLLHEKNVFSAPIAVDALDMDTATIGRKFSDGYIGFIDFARMVLWSLEIGELAKSFLWDPFFPVHSDATLFHVLLLLSKHCIQFVPVTEQCSPEVIGFVTQNAVIQLLLQSSGLEWFDSIADKALSEFRLRPPSFQHDSKKLRMYSDYHIAHSTRLCSLSRFENDRHAVFVCGDQSIAEAMHILWQSQMGAVAVVERETKRLIGCMRNIDLHLLLDNIDLFNNRKSLTAEEFIHMDQSEVDSEPTIERDLGAFLSAGVLTLRNPFLPRMDSPITNMKTDTLKQAMNNLAAAKGNFCFLIDELQQVQGVVTLRDMIIQFAPPSMDSTINGGGFFDSVLEQTGCHIEKGTMICDH</sequence>
<protein>
    <submittedName>
        <fullName evidence="1">Uncharacterized protein</fullName>
    </submittedName>
</protein>
<name>A0ACC0NP33_RHOML</name>
<proteinExistence type="predicted"/>
<keyword evidence="2" id="KW-1185">Reference proteome</keyword>
<evidence type="ECO:0000313" key="1">
    <source>
        <dbReference type="EMBL" id="KAI8554258.1"/>
    </source>
</evidence>
<comment type="caution">
    <text evidence="1">The sequence shown here is derived from an EMBL/GenBank/DDBJ whole genome shotgun (WGS) entry which is preliminary data.</text>
</comment>
<reference evidence="1" key="1">
    <citation type="submission" date="2022-02" db="EMBL/GenBank/DDBJ databases">
        <title>Plant Genome Project.</title>
        <authorList>
            <person name="Zhang R.-G."/>
        </authorList>
    </citation>
    <scope>NUCLEOTIDE SEQUENCE</scope>
    <source>
        <strain evidence="1">AT1</strain>
    </source>
</reference>